<dbReference type="InterPro" id="IPR039424">
    <property type="entry name" value="SBP_5"/>
</dbReference>
<feature type="chain" id="PRO_5044347548" evidence="2">
    <location>
        <begin position="29"/>
        <end position="529"/>
    </location>
</feature>
<evidence type="ECO:0000313" key="4">
    <source>
        <dbReference type="EMBL" id="XDK32483.1"/>
    </source>
</evidence>
<dbReference type="InterPro" id="IPR030678">
    <property type="entry name" value="Peptide/Ni-bd"/>
</dbReference>
<keyword evidence="1 2" id="KW-0732">Signal</keyword>
<dbReference type="SUPFAM" id="SSF53850">
    <property type="entry name" value="Periplasmic binding protein-like II"/>
    <property type="match status" value="1"/>
</dbReference>
<feature type="signal peptide" evidence="2">
    <location>
        <begin position="1"/>
        <end position="28"/>
    </location>
</feature>
<proteinExistence type="predicted"/>
<name>A0AB39HQ41_9BACI</name>
<dbReference type="Gene3D" id="3.40.190.10">
    <property type="entry name" value="Periplasmic binding protein-like II"/>
    <property type="match status" value="1"/>
</dbReference>
<dbReference type="PIRSF" id="PIRSF002741">
    <property type="entry name" value="MppA"/>
    <property type="match status" value="1"/>
</dbReference>
<sequence>MYLSKTRILLAFGLLLAVLIGCSSNSDGGSDTDNEQQEGEEQTQEGGTLNFAFHLQPPSLDPHTNTDIGTRDISQHIFEALVTMNSSLEVEPMLAEDFEISDDGKEVTFNLREGILFHNGEEMTAEDVIASLERWQSLSSQAQTYHGETTFEAADEYTVIAHIPNPSTMDMYIFADMTQFAAIMPKEIVEEAGAEIVSDYIGTGPYQFSEFRQDQYVHLVRNENYQSRTEASDALAGEKKAILDEIYFHFVTDASTRVAGLQSGEYDIANAIPQDSAMQLESSEDIQLNIAANSFPTLIFNKSNGVFSDLEFRKIANTAINVEDMLIAAYGNENYYVKDHALVQEEQAGWYSEAGKDIFETYDPELAKEMLEESDYDGEEIVILTSRENPDEYNMSVVAEESLKSIGMNVTLAESDWGTVLEKREDEEAWDIFFTSFAMRPMPTQYLFLNQGWFGWTDSEELRSLGEQIVNAGSIEEAQQFKDDYHQAFWEYLPVIKPGNKTGITALRSNVEGFDYLTGPIVWNVTIDK</sequence>
<dbReference type="GO" id="GO:1904680">
    <property type="term" value="F:peptide transmembrane transporter activity"/>
    <property type="evidence" value="ECO:0007669"/>
    <property type="project" value="TreeGrafter"/>
</dbReference>
<dbReference type="InterPro" id="IPR000914">
    <property type="entry name" value="SBP_5_dom"/>
</dbReference>
<dbReference type="GO" id="GO:0042597">
    <property type="term" value="C:periplasmic space"/>
    <property type="evidence" value="ECO:0007669"/>
    <property type="project" value="UniProtKB-ARBA"/>
</dbReference>
<organism evidence="4">
    <name type="scientific">Ornithinibacillus sp. 4-3</name>
    <dbReference type="NCBI Taxonomy" id="3231488"/>
    <lineage>
        <taxon>Bacteria</taxon>
        <taxon>Bacillati</taxon>
        <taxon>Bacillota</taxon>
        <taxon>Bacilli</taxon>
        <taxon>Bacillales</taxon>
        <taxon>Bacillaceae</taxon>
        <taxon>Ornithinibacillus</taxon>
    </lineage>
</organism>
<gene>
    <name evidence="4" type="ORF">AB4Y30_15975</name>
</gene>
<evidence type="ECO:0000256" key="2">
    <source>
        <dbReference type="SAM" id="SignalP"/>
    </source>
</evidence>
<dbReference type="EMBL" id="CP162599">
    <property type="protein sequence ID" value="XDK32483.1"/>
    <property type="molecule type" value="Genomic_DNA"/>
</dbReference>
<dbReference type="PROSITE" id="PS51257">
    <property type="entry name" value="PROKAR_LIPOPROTEIN"/>
    <property type="match status" value="1"/>
</dbReference>
<evidence type="ECO:0000259" key="3">
    <source>
        <dbReference type="Pfam" id="PF00496"/>
    </source>
</evidence>
<evidence type="ECO:0000256" key="1">
    <source>
        <dbReference type="ARBA" id="ARBA00022729"/>
    </source>
</evidence>
<dbReference type="RefSeq" id="WP_368653171.1">
    <property type="nucleotide sequence ID" value="NZ_CP162599.1"/>
</dbReference>
<protein>
    <submittedName>
        <fullName evidence="4">ABC transporter substrate-binding protein</fullName>
    </submittedName>
</protein>
<dbReference type="AlphaFoldDB" id="A0AB39HQ41"/>
<reference evidence="4" key="1">
    <citation type="submission" date="2024-07" db="EMBL/GenBank/DDBJ databases">
        <title>Halotolerant mesophilic bacterium Ornithinibacillus sp. 4-3, sp. nov., isolated from soil.</title>
        <authorList>
            <person name="Sidarenka A.V."/>
            <person name="Guliayeva D.E."/>
            <person name="Leanovich S.I."/>
            <person name="Hileuskaya K.S."/>
            <person name="Akhremchuk A.E."/>
            <person name="Sikolenko M.A."/>
            <person name="Valentovich L.N."/>
        </authorList>
    </citation>
    <scope>NUCLEOTIDE SEQUENCE</scope>
    <source>
        <strain evidence="4">4-3</strain>
    </source>
</reference>
<dbReference type="GO" id="GO:0015833">
    <property type="term" value="P:peptide transport"/>
    <property type="evidence" value="ECO:0007669"/>
    <property type="project" value="TreeGrafter"/>
</dbReference>
<feature type="domain" description="Solute-binding protein family 5" evidence="3">
    <location>
        <begin position="89"/>
        <end position="448"/>
    </location>
</feature>
<dbReference type="PANTHER" id="PTHR30290">
    <property type="entry name" value="PERIPLASMIC BINDING COMPONENT OF ABC TRANSPORTER"/>
    <property type="match status" value="1"/>
</dbReference>
<dbReference type="CDD" id="cd08502">
    <property type="entry name" value="PBP2_NikA_DppA_OppA_like_16"/>
    <property type="match status" value="1"/>
</dbReference>
<dbReference type="Gene3D" id="3.10.105.10">
    <property type="entry name" value="Dipeptide-binding Protein, Domain 3"/>
    <property type="match status" value="1"/>
</dbReference>
<dbReference type="GO" id="GO:0043190">
    <property type="term" value="C:ATP-binding cassette (ABC) transporter complex"/>
    <property type="evidence" value="ECO:0007669"/>
    <property type="project" value="InterPro"/>
</dbReference>
<dbReference type="PANTHER" id="PTHR30290:SF38">
    <property type="entry name" value="D,D-DIPEPTIDE-BINDING PERIPLASMIC PROTEIN DDPA-RELATED"/>
    <property type="match status" value="1"/>
</dbReference>
<accession>A0AB39HQ41</accession>
<dbReference type="Pfam" id="PF00496">
    <property type="entry name" value="SBP_bac_5"/>
    <property type="match status" value="1"/>
</dbReference>